<dbReference type="GO" id="GO:0004523">
    <property type="term" value="F:RNA-DNA hybrid ribonuclease activity"/>
    <property type="evidence" value="ECO:0007669"/>
    <property type="project" value="InterPro"/>
</dbReference>
<organism evidence="3 4">
    <name type="scientific">Calderihabitans maritimus</name>
    <dbReference type="NCBI Taxonomy" id="1246530"/>
    <lineage>
        <taxon>Bacteria</taxon>
        <taxon>Bacillati</taxon>
        <taxon>Bacillota</taxon>
        <taxon>Clostridia</taxon>
        <taxon>Neomoorellales</taxon>
        <taxon>Calderihabitantaceae</taxon>
        <taxon>Calderihabitans</taxon>
    </lineage>
</organism>
<dbReference type="PROSITE" id="PS51975">
    <property type="entry name" value="RNASE_H_2"/>
    <property type="match status" value="1"/>
</dbReference>
<feature type="non-terminal residue" evidence="3">
    <location>
        <position position="91"/>
    </location>
</feature>
<dbReference type="GO" id="GO:0003723">
    <property type="term" value="F:RNA binding"/>
    <property type="evidence" value="ECO:0007669"/>
    <property type="project" value="UniProtKB-UniRule"/>
</dbReference>
<dbReference type="SUPFAM" id="SSF53098">
    <property type="entry name" value="Ribonuclease H-like"/>
    <property type="match status" value="1"/>
</dbReference>
<dbReference type="AlphaFoldDB" id="A0A1Z5HU48"/>
<feature type="domain" description="RNase H type-2" evidence="2">
    <location>
        <begin position="72"/>
        <end position="91"/>
    </location>
</feature>
<sequence>MDIRELTVDEVRKYIEENYNQLPETLIKQLKVDPRRGVRKIYQQLIRKREQLREERKRVWELYNFERETGCTLVAGVDEAGRGPLAGPVVA</sequence>
<name>A0A1Z5HU48_9FIRM</name>
<comment type="caution">
    <text evidence="1">Lacks conserved residue(s) required for the propagation of feature annotation.</text>
</comment>
<dbReference type="EMBL" id="BDGJ01000101">
    <property type="protein sequence ID" value="GAW92845.1"/>
    <property type="molecule type" value="Genomic_DNA"/>
</dbReference>
<dbReference type="InterPro" id="IPR012337">
    <property type="entry name" value="RNaseH-like_sf"/>
</dbReference>
<dbReference type="Proteomes" id="UP000197032">
    <property type="component" value="Unassembled WGS sequence"/>
</dbReference>
<gene>
    <name evidence="3" type="ORF">KKC1_19940</name>
</gene>
<dbReference type="InterPro" id="IPR036397">
    <property type="entry name" value="RNaseH_sf"/>
</dbReference>
<evidence type="ECO:0000259" key="2">
    <source>
        <dbReference type="PROSITE" id="PS51975"/>
    </source>
</evidence>
<comment type="caution">
    <text evidence="3">The sequence shown here is derived from an EMBL/GenBank/DDBJ whole genome shotgun (WGS) entry which is preliminary data.</text>
</comment>
<accession>A0A1Z5HU48</accession>
<protein>
    <submittedName>
        <fullName evidence="3">Ribonuclease H</fullName>
    </submittedName>
</protein>
<proteinExistence type="predicted"/>
<reference evidence="4" key="1">
    <citation type="journal article" date="2017" name="Appl. Environ. Microbiol.">
        <title>Genomic analysis of Calderihabitans maritimus KKC1, a thermophilic hydrogenogenic carboxydotrophic bacterium isolated from marine sediment.</title>
        <authorList>
            <person name="Omae K."/>
            <person name="Yoneda Y."/>
            <person name="Fukuyama Y."/>
            <person name="Yoshida T."/>
            <person name="Sako Y."/>
        </authorList>
    </citation>
    <scope>NUCLEOTIDE SEQUENCE [LARGE SCALE GENOMIC DNA]</scope>
    <source>
        <strain evidence="4">KKC1</strain>
    </source>
</reference>
<dbReference type="InterPro" id="IPR024567">
    <property type="entry name" value="RNase_HII/HIII_dom"/>
</dbReference>
<evidence type="ECO:0000256" key="1">
    <source>
        <dbReference type="PROSITE-ProRule" id="PRU01319"/>
    </source>
</evidence>
<evidence type="ECO:0000313" key="3">
    <source>
        <dbReference type="EMBL" id="GAW92845.1"/>
    </source>
</evidence>
<keyword evidence="4" id="KW-1185">Reference proteome</keyword>
<dbReference type="Gene3D" id="3.30.420.10">
    <property type="entry name" value="Ribonuclease H-like superfamily/Ribonuclease H"/>
    <property type="match status" value="1"/>
</dbReference>
<evidence type="ECO:0000313" key="4">
    <source>
        <dbReference type="Proteomes" id="UP000197032"/>
    </source>
</evidence>